<keyword evidence="1" id="KW-1133">Transmembrane helix</keyword>
<dbReference type="AlphaFoldDB" id="A0A6I6MMF6"/>
<evidence type="ECO:0000313" key="3">
    <source>
        <dbReference type="Proteomes" id="UP000431269"/>
    </source>
</evidence>
<dbReference type="EMBL" id="CP047045">
    <property type="protein sequence ID" value="QGZ95221.1"/>
    <property type="molecule type" value="Genomic_DNA"/>
</dbReference>
<dbReference type="InterPro" id="IPR009935">
    <property type="entry name" value="DUF1467"/>
</dbReference>
<dbReference type="Pfam" id="PF07330">
    <property type="entry name" value="DUF1467"/>
    <property type="match status" value="1"/>
</dbReference>
<proteinExistence type="predicted"/>
<name>A0A6I6MMF6_9CAUL</name>
<accession>A0A6I6MMF6</accession>
<protein>
    <submittedName>
        <fullName evidence="2">Putative secreted protein</fullName>
    </submittedName>
</protein>
<evidence type="ECO:0000313" key="2">
    <source>
        <dbReference type="EMBL" id="QGZ95221.1"/>
    </source>
</evidence>
<dbReference type="KEGG" id="tsv:DSM104635_02065"/>
<keyword evidence="1" id="KW-0812">Transmembrane</keyword>
<feature type="transmembrane region" description="Helical" evidence="1">
    <location>
        <begin position="52"/>
        <end position="72"/>
    </location>
</feature>
<sequence>MNLFLGIAIFVILWWLAFFTMLPMGAQSAHEAGEQYVPGAEHGAPKVHNLRLKALIATGIAAVLWLFVAWAISVDLVGMRPH</sequence>
<keyword evidence="3" id="KW-1185">Reference proteome</keyword>
<gene>
    <name evidence="2" type="ORF">DSM104635_02065</name>
</gene>
<reference evidence="3" key="1">
    <citation type="submission" date="2019-12" db="EMBL/GenBank/DDBJ databases">
        <title>Complete genome of Terracaulis silvestris 0127_4.</title>
        <authorList>
            <person name="Vieira S."/>
            <person name="Riedel T."/>
            <person name="Sproer C."/>
            <person name="Pascual J."/>
            <person name="Boedeker C."/>
            <person name="Overmann J."/>
        </authorList>
    </citation>
    <scope>NUCLEOTIDE SEQUENCE [LARGE SCALE GENOMIC DNA]</scope>
    <source>
        <strain evidence="3">0127_4</strain>
    </source>
</reference>
<organism evidence="2 3">
    <name type="scientific">Terricaulis silvestris</name>
    <dbReference type="NCBI Taxonomy" id="2686094"/>
    <lineage>
        <taxon>Bacteria</taxon>
        <taxon>Pseudomonadati</taxon>
        <taxon>Pseudomonadota</taxon>
        <taxon>Alphaproteobacteria</taxon>
        <taxon>Caulobacterales</taxon>
        <taxon>Caulobacteraceae</taxon>
        <taxon>Terricaulis</taxon>
    </lineage>
</organism>
<dbReference type="Proteomes" id="UP000431269">
    <property type="component" value="Chromosome"/>
</dbReference>
<dbReference type="RefSeq" id="WP_158766102.1">
    <property type="nucleotide sequence ID" value="NZ_CP047045.1"/>
</dbReference>
<keyword evidence="1" id="KW-0472">Membrane</keyword>
<evidence type="ECO:0000256" key="1">
    <source>
        <dbReference type="SAM" id="Phobius"/>
    </source>
</evidence>